<dbReference type="InterPro" id="IPR011047">
    <property type="entry name" value="Quinoprotein_ADH-like_sf"/>
</dbReference>
<gene>
    <name evidence="5" type="ORF">SAMN05216275_112129</name>
</gene>
<organism evidence="5 6">
    <name type="scientific">Streptosporangium canum</name>
    <dbReference type="NCBI Taxonomy" id="324952"/>
    <lineage>
        <taxon>Bacteria</taxon>
        <taxon>Bacillati</taxon>
        <taxon>Actinomycetota</taxon>
        <taxon>Actinomycetes</taxon>
        <taxon>Streptosporangiales</taxon>
        <taxon>Streptosporangiaceae</taxon>
        <taxon>Streptosporangium</taxon>
    </lineage>
</organism>
<accession>A0A1I3U795</accession>
<dbReference type="SMART" id="SM00220">
    <property type="entry name" value="S_TKc"/>
    <property type="match status" value="1"/>
</dbReference>
<protein>
    <submittedName>
        <fullName evidence="5">Serine/threonine protein kinase</fullName>
    </submittedName>
</protein>
<evidence type="ECO:0000256" key="2">
    <source>
        <dbReference type="ARBA" id="ARBA00022737"/>
    </source>
</evidence>
<dbReference type="GO" id="GO:0004674">
    <property type="term" value="F:protein serine/threonine kinase activity"/>
    <property type="evidence" value="ECO:0007669"/>
    <property type="project" value="UniProtKB-KW"/>
</dbReference>
<proteinExistence type="predicted"/>
<feature type="domain" description="Protein kinase" evidence="4">
    <location>
        <begin position="16"/>
        <end position="264"/>
    </location>
</feature>
<dbReference type="SMART" id="SM00320">
    <property type="entry name" value="WD40"/>
    <property type="match status" value="9"/>
</dbReference>
<dbReference type="InterPro" id="IPR011009">
    <property type="entry name" value="Kinase-like_dom_sf"/>
</dbReference>
<dbReference type="Pfam" id="PF20703">
    <property type="entry name" value="nSTAND1"/>
    <property type="match status" value="1"/>
</dbReference>
<keyword evidence="1 3" id="KW-0853">WD repeat</keyword>
<dbReference type="Pfam" id="PF00069">
    <property type="entry name" value="Pkinase"/>
    <property type="match status" value="1"/>
</dbReference>
<dbReference type="InterPro" id="IPR036322">
    <property type="entry name" value="WD40_repeat_dom_sf"/>
</dbReference>
<dbReference type="InterPro" id="IPR019775">
    <property type="entry name" value="WD40_repeat_CS"/>
</dbReference>
<dbReference type="SUPFAM" id="SSF50978">
    <property type="entry name" value="WD40 repeat-like"/>
    <property type="match status" value="1"/>
</dbReference>
<dbReference type="PROSITE" id="PS50082">
    <property type="entry name" value="WD_REPEATS_2"/>
    <property type="match status" value="1"/>
</dbReference>
<evidence type="ECO:0000256" key="3">
    <source>
        <dbReference type="PROSITE-ProRule" id="PRU00221"/>
    </source>
</evidence>
<dbReference type="Proteomes" id="UP000199111">
    <property type="component" value="Unassembled WGS sequence"/>
</dbReference>
<feature type="repeat" description="WD" evidence="3">
    <location>
        <begin position="1062"/>
        <end position="1103"/>
    </location>
</feature>
<dbReference type="InterPro" id="IPR015943">
    <property type="entry name" value="WD40/YVTN_repeat-like_dom_sf"/>
</dbReference>
<evidence type="ECO:0000259" key="4">
    <source>
        <dbReference type="PROSITE" id="PS50011"/>
    </source>
</evidence>
<keyword evidence="5" id="KW-0418">Kinase</keyword>
<dbReference type="Gene3D" id="3.30.200.20">
    <property type="entry name" value="Phosphorylase Kinase, domain 1"/>
    <property type="match status" value="1"/>
</dbReference>
<dbReference type="RefSeq" id="WP_093888392.1">
    <property type="nucleotide sequence ID" value="NZ_FOQY01000012.1"/>
</dbReference>
<dbReference type="GO" id="GO:0005524">
    <property type="term" value="F:ATP binding"/>
    <property type="evidence" value="ECO:0007669"/>
    <property type="project" value="InterPro"/>
</dbReference>
<evidence type="ECO:0000313" key="6">
    <source>
        <dbReference type="Proteomes" id="UP000199111"/>
    </source>
</evidence>
<dbReference type="PROSITE" id="PS50011">
    <property type="entry name" value="PROTEIN_KINASE_DOM"/>
    <property type="match status" value="1"/>
</dbReference>
<reference evidence="6" key="1">
    <citation type="submission" date="2016-10" db="EMBL/GenBank/DDBJ databases">
        <authorList>
            <person name="Varghese N."/>
            <person name="Submissions S."/>
        </authorList>
    </citation>
    <scope>NUCLEOTIDE SEQUENCE [LARGE SCALE GENOMIC DNA]</scope>
    <source>
        <strain evidence="6">CGMCC 4.2126</strain>
    </source>
</reference>
<dbReference type="CDD" id="cd14014">
    <property type="entry name" value="STKc_PknB_like"/>
    <property type="match status" value="1"/>
</dbReference>
<dbReference type="InterPro" id="IPR008271">
    <property type="entry name" value="Ser/Thr_kinase_AS"/>
</dbReference>
<keyword evidence="2" id="KW-0677">Repeat</keyword>
<dbReference type="GeneID" id="96299637"/>
<keyword evidence="5" id="KW-0723">Serine/threonine-protein kinase</keyword>
<dbReference type="Pfam" id="PF00400">
    <property type="entry name" value="WD40"/>
    <property type="match status" value="1"/>
</dbReference>
<keyword evidence="5" id="KW-0808">Transferase</keyword>
<keyword evidence="6" id="KW-1185">Reference proteome</keyword>
<dbReference type="AlphaFoldDB" id="A0A1I3U795"/>
<dbReference type="Gene3D" id="1.10.510.10">
    <property type="entry name" value="Transferase(Phosphotransferase) domain 1"/>
    <property type="match status" value="1"/>
</dbReference>
<name>A0A1I3U795_9ACTN</name>
<dbReference type="SUPFAM" id="SSF56112">
    <property type="entry name" value="Protein kinase-like (PK-like)"/>
    <property type="match status" value="1"/>
</dbReference>
<dbReference type="InterPro" id="IPR000719">
    <property type="entry name" value="Prot_kinase_dom"/>
</dbReference>
<dbReference type="PANTHER" id="PTHR19879">
    <property type="entry name" value="TRANSCRIPTION INITIATION FACTOR TFIID"/>
    <property type="match status" value="1"/>
</dbReference>
<evidence type="ECO:0000313" key="5">
    <source>
        <dbReference type="EMBL" id="SFJ78772.1"/>
    </source>
</evidence>
<dbReference type="PANTHER" id="PTHR19879:SF9">
    <property type="entry name" value="TRANSCRIPTION INITIATION FACTOR TFIID SUBUNIT 5"/>
    <property type="match status" value="1"/>
</dbReference>
<dbReference type="EMBL" id="FOQY01000012">
    <property type="protein sequence ID" value="SFJ78772.1"/>
    <property type="molecule type" value="Genomic_DNA"/>
</dbReference>
<dbReference type="Gene3D" id="2.130.10.10">
    <property type="entry name" value="YVTN repeat-like/Quinoprotein amine dehydrogenase"/>
    <property type="match status" value="3"/>
</dbReference>
<sequence length="1175" mass="124469">MATALIDGDPQRLGKYWLAGRLGAGGQGVVYEAYGEDGRRVAVKVLHGDPASDPELRDRFGKEAAAAQRVASFCTAGVITADLDGDRPYIVSEYVEGMSLRQAVAGGRRFAGDDLHRLGTAIATALTAIHDAGVIHRDMKPDNVLLGPDGPRVIDFGVARTLEMSLTATGLVTGTPTYMAPEVFTGQRAGTPADVFAWGGIMLFAATGQDPFEGESLGGVMHRVLSSDPDLSVLPGSLRGLVGAALDKDPAARPTARQLLLALISGDGRLDTVRLLAEGSREGGRVHVATDDPGLGILAEESYAMLDPAERALAPEVFLRLITVDDGGLRARRAGRAEFPDGARRLLEVFAYLITGDGREVWLTRIALLHAWPRLRAWVEANRDGLAAHREVWTAMRRWETRGRRDADLLQGHSLRAAVRWAATERRDIVLSPAERDFLDEGTALARRRSRRARLLTVALAGLLVVALAAGALAVRQSGVADERSATIAVQHDRSEARRVATLADTLRVTEPVKAMLLSVASWRIARVPEGRAALSGSLTQQETAAFQDPATVAQTLRALSRDGRTLVSVGEDSVRVWDMRTGRKTGGFTGVGKNVRAVALSPSGRTLAVLGGGGVRVWDVRTGRVRGARLPLRVLEIETVPTGLLFGHAEDLLVVTHDEEQTIWNLRTGERRRPPVHVLDTAPDGRHIVGDSPAREMEIRDLAGPGKISLGRVCDACAFSGTYSADGKLVAVTKGSSVEVKETATGGTAADTLSDGSRGELLFSPDGRHLASYTGSSITIWSDFNLVPVLVRKIDTITPSLAFDPDGRTVRYLDENTVVTLDLGALLRPVRLKGADGGAVLSPDGRLLATRQEGTHRVTLWDVRLRRPVGAPLDVGRGSFFHLAFTPDGRRLAVSRQGGGGGGSIIGIWDTSSLKRVATVSAKGQGGVTAMAFSPDGTALAASVEETAATSDSAVHLWDLPGGRQRWVLRQDAVTGLAFHPDGRSLGVAGGENRLVDVATGKAAGRPYGAPGPNVRVAGLAFSKDGSRIAVGAGIGSGGDVDAGRLSVWDTATRSSRGEQLRAGTAGVFLLAYSPRGDVVAAVVDNKKVLLWDVNSGKRLGQAIAVHTDRIESLAFTADGSRLLSVDATGTLAEHAVDPDQVASAVCARAGRTLTGAEWHAYLPSLAYRDVCPR</sequence>
<evidence type="ECO:0000256" key="1">
    <source>
        <dbReference type="ARBA" id="ARBA00022574"/>
    </source>
</evidence>
<dbReference type="InterPro" id="IPR001680">
    <property type="entry name" value="WD40_rpt"/>
</dbReference>
<dbReference type="PROSITE" id="PS00108">
    <property type="entry name" value="PROTEIN_KINASE_ST"/>
    <property type="match status" value="1"/>
</dbReference>
<dbReference type="PROSITE" id="PS00678">
    <property type="entry name" value="WD_REPEATS_1"/>
    <property type="match status" value="1"/>
</dbReference>
<dbReference type="SUPFAM" id="SSF50998">
    <property type="entry name" value="Quinoprotein alcohol dehydrogenase-like"/>
    <property type="match status" value="1"/>
</dbReference>
<dbReference type="InterPro" id="IPR049052">
    <property type="entry name" value="nSTAND1"/>
</dbReference>